<dbReference type="Pfam" id="PF00072">
    <property type="entry name" value="Response_reg"/>
    <property type="match status" value="1"/>
</dbReference>
<dbReference type="InterPro" id="IPR001789">
    <property type="entry name" value="Sig_transdc_resp-reg_receiver"/>
</dbReference>
<dbReference type="SUPFAM" id="SSF52172">
    <property type="entry name" value="CheY-like"/>
    <property type="match status" value="1"/>
</dbReference>
<dbReference type="RefSeq" id="WP_097778216.1">
    <property type="nucleotide sequence ID" value="NZ_CABMES010000006.1"/>
</dbReference>
<gene>
    <name evidence="5" type="ORF">CGS46_14055</name>
</gene>
<name>A0A2A6Z8D0_9FIRM</name>
<evidence type="ECO:0000313" key="5">
    <source>
        <dbReference type="EMBL" id="PDX57630.1"/>
    </source>
</evidence>
<evidence type="ECO:0000256" key="2">
    <source>
        <dbReference type="ARBA" id="ARBA00023125"/>
    </source>
</evidence>
<dbReference type="Proteomes" id="UP000220752">
    <property type="component" value="Unassembled WGS sequence"/>
</dbReference>
<dbReference type="EMBL" id="NMTQ01000037">
    <property type="protein sequence ID" value="PDX57630.1"/>
    <property type="molecule type" value="Genomic_DNA"/>
</dbReference>
<dbReference type="InterPro" id="IPR011006">
    <property type="entry name" value="CheY-like_superfamily"/>
</dbReference>
<dbReference type="GO" id="GO:0000160">
    <property type="term" value="P:phosphorelay signal transduction system"/>
    <property type="evidence" value="ECO:0007669"/>
    <property type="project" value="InterPro"/>
</dbReference>
<evidence type="ECO:0000259" key="4">
    <source>
        <dbReference type="Pfam" id="PF00072"/>
    </source>
</evidence>
<dbReference type="GO" id="GO:0006355">
    <property type="term" value="P:regulation of DNA-templated transcription"/>
    <property type="evidence" value="ECO:0007669"/>
    <property type="project" value="InterPro"/>
</dbReference>
<evidence type="ECO:0000313" key="6">
    <source>
        <dbReference type="Proteomes" id="UP000220752"/>
    </source>
</evidence>
<keyword evidence="2" id="KW-0238">DNA-binding</keyword>
<accession>A0A2A6Z8D0</accession>
<reference evidence="5 6" key="1">
    <citation type="journal article" date="2017" name="Front. Microbiol.">
        <title>New Insights into the Diversity of the Genus Faecalibacterium.</title>
        <authorList>
            <person name="Benevides L."/>
            <person name="Burman S."/>
            <person name="Martin R."/>
            <person name="Robert V."/>
            <person name="Thomas M."/>
            <person name="Miquel S."/>
            <person name="Chain F."/>
            <person name="Sokol H."/>
            <person name="Bermudez-Humaran L.G."/>
            <person name="Morrison M."/>
            <person name="Langella P."/>
            <person name="Azevedo V.A."/>
            <person name="Chatel J.M."/>
            <person name="Soares S."/>
        </authorList>
    </citation>
    <scope>NUCLEOTIDE SEQUENCE [LARGE SCALE GENOMIC DNA]</scope>
    <source>
        <strain evidence="6">CNCM I-4540</strain>
    </source>
</reference>
<dbReference type="Gene3D" id="1.10.10.10">
    <property type="entry name" value="Winged helix-like DNA-binding domain superfamily/Winged helix DNA-binding domain"/>
    <property type="match status" value="1"/>
</dbReference>
<evidence type="ECO:0000256" key="3">
    <source>
        <dbReference type="ARBA" id="ARBA00024867"/>
    </source>
</evidence>
<organism evidence="5 6">
    <name type="scientific">Faecalibacterium langellae</name>
    <dbReference type="NCBI Taxonomy" id="3435293"/>
    <lineage>
        <taxon>Bacteria</taxon>
        <taxon>Bacillati</taxon>
        <taxon>Bacillota</taxon>
        <taxon>Clostridia</taxon>
        <taxon>Eubacteriales</taxon>
        <taxon>Oscillospiraceae</taxon>
        <taxon>Faecalibacterium</taxon>
    </lineage>
</organism>
<dbReference type="InterPro" id="IPR016032">
    <property type="entry name" value="Sig_transdc_resp-reg_C-effctor"/>
</dbReference>
<feature type="domain" description="Response regulatory" evidence="4">
    <location>
        <begin position="26"/>
        <end position="97"/>
    </location>
</feature>
<dbReference type="Gene3D" id="3.40.50.2300">
    <property type="match status" value="1"/>
</dbReference>
<dbReference type="AlphaFoldDB" id="A0A2A6Z8D0"/>
<proteinExistence type="predicted"/>
<comment type="caution">
    <text evidence="5">The sequence shown here is derived from an EMBL/GenBank/DDBJ whole genome shotgun (WGS) entry which is preliminary data.</text>
</comment>
<dbReference type="SUPFAM" id="SSF46894">
    <property type="entry name" value="C-terminal effector domain of the bipartite response regulators"/>
    <property type="match status" value="1"/>
</dbReference>
<protein>
    <recommendedName>
        <fullName evidence="1">Stage 0 sporulation protein A homolog</fullName>
    </recommendedName>
</protein>
<sequence length="245" mass="28090">MESEHTAKTLQIALGSYDRKELRVEKNYLQEQSPALECTCFQNGGRLLEQLRQGRQFDVVILCSQLEDMSGLEFLMNIRSMDPKPNVVLFDEGRRQNTSAICLESGDGFCYVGHAELKNLLWELYRLPGRQSQRIERKCQELYEGWGIQLPDVNCNYLSCAVGVVYGTSQKLAIRKEILQAVSEQYDVSVSAVDSGIRRMIDQLEAKPSVKWLRFKEESGFADEKPTTGKLIYTVKNYLQRQKDD</sequence>
<dbReference type="GO" id="GO:0003677">
    <property type="term" value="F:DNA binding"/>
    <property type="evidence" value="ECO:0007669"/>
    <property type="project" value="UniProtKB-KW"/>
</dbReference>
<dbReference type="InterPro" id="IPR036388">
    <property type="entry name" value="WH-like_DNA-bd_sf"/>
</dbReference>
<evidence type="ECO:0000256" key="1">
    <source>
        <dbReference type="ARBA" id="ARBA00018672"/>
    </source>
</evidence>
<keyword evidence="6" id="KW-1185">Reference proteome</keyword>
<comment type="function">
    <text evidence="3">May play the central regulatory role in sporulation. It may be an element of the effector pathway responsible for the activation of sporulation genes in response to nutritional stress. Spo0A may act in concert with spo0H (a sigma factor) to control the expression of some genes that are critical to the sporulation process.</text>
</comment>